<reference evidence="2" key="1">
    <citation type="submission" date="2009-12" db="EMBL/GenBank/DDBJ databases">
        <title>Complete sequence of Treponema azotonutricium strain ZAS-9.</title>
        <authorList>
            <person name="Tetu S.G."/>
            <person name="Matson E."/>
            <person name="Ren Q."/>
            <person name="Seshadri R."/>
            <person name="Elbourne L."/>
            <person name="Hassan K.A."/>
            <person name="Durkin A."/>
            <person name="Radune D."/>
            <person name="Mohamoud Y."/>
            <person name="Shay R."/>
            <person name="Jin S."/>
            <person name="Zhang X."/>
            <person name="Lucey K."/>
            <person name="Ballor N.R."/>
            <person name="Ottesen E."/>
            <person name="Rosenthal R."/>
            <person name="Allen A."/>
            <person name="Leadbetter J.R."/>
            <person name="Paulsen I.T."/>
        </authorList>
    </citation>
    <scope>NUCLEOTIDE SEQUENCE [LARGE SCALE GENOMIC DNA]</scope>
    <source>
        <strain evidence="2">ATCC BAA-888 / DSM 13862 / ZAS-9</strain>
    </source>
</reference>
<dbReference type="AlphaFoldDB" id="F5YGB6"/>
<name>F5YGB6_LEAAZ</name>
<reference evidence="1 2" key="2">
    <citation type="journal article" date="2011" name="ISME J.">
        <title>RNA-seq reveals cooperative metabolic interactions between two termite-gut spirochete species in co-culture.</title>
        <authorList>
            <person name="Rosenthal A.Z."/>
            <person name="Matson E.G."/>
            <person name="Eldar A."/>
            <person name="Leadbetter J.R."/>
        </authorList>
    </citation>
    <scope>NUCLEOTIDE SEQUENCE [LARGE SCALE GENOMIC DNA]</scope>
    <source>
        <strain evidence="2">ATCC BAA-888 / DSM 13862 / ZAS-9</strain>
    </source>
</reference>
<dbReference type="InParanoid" id="F5YGB6"/>
<evidence type="ECO:0000313" key="1">
    <source>
        <dbReference type="EMBL" id="AEF82972.1"/>
    </source>
</evidence>
<dbReference type="KEGG" id="taz:TREAZ_2402"/>
<accession>F5YGB6</accession>
<protein>
    <submittedName>
        <fullName evidence="1">Uncharacterized protein</fullName>
    </submittedName>
</protein>
<sequence>MAAMSGKERWACYFRYFADKTRKDLQIQEMRQMLKDMGLFKG</sequence>
<keyword evidence="2" id="KW-1185">Reference proteome</keyword>
<proteinExistence type="predicted"/>
<dbReference type="EMBL" id="CP001841">
    <property type="protein sequence ID" value="AEF82972.1"/>
    <property type="molecule type" value="Genomic_DNA"/>
</dbReference>
<organism evidence="1 2">
    <name type="scientific">Leadbettera azotonutricia (strain ATCC BAA-888 / DSM 13862 / ZAS-9)</name>
    <name type="common">Treponema azotonutricium</name>
    <dbReference type="NCBI Taxonomy" id="545695"/>
    <lineage>
        <taxon>Bacteria</taxon>
        <taxon>Pseudomonadati</taxon>
        <taxon>Spirochaetota</taxon>
        <taxon>Spirochaetia</taxon>
        <taxon>Spirochaetales</taxon>
        <taxon>Breznakiellaceae</taxon>
        <taxon>Leadbettera</taxon>
    </lineage>
</organism>
<dbReference type="STRING" id="545695.TREAZ_2402"/>
<evidence type="ECO:0000313" key="2">
    <source>
        <dbReference type="Proteomes" id="UP000009222"/>
    </source>
</evidence>
<gene>
    <name evidence="1" type="ordered locus">TREAZ_2402</name>
</gene>
<dbReference type="HOGENOM" id="CLU_3259284_0_0_12"/>
<dbReference type="Proteomes" id="UP000009222">
    <property type="component" value="Chromosome"/>
</dbReference>